<dbReference type="InterPro" id="IPR003593">
    <property type="entry name" value="AAA+_ATPase"/>
</dbReference>
<reference evidence="5 6" key="1">
    <citation type="journal article" date="2012" name="J. Bacteriol.">
        <title>Genome Sequence of the Filamentous Bacterium Fibrisoma limi BUZ 3T.</title>
        <authorList>
            <person name="Filippini M."/>
            <person name="Qi W."/>
            <person name="Jaenicke S."/>
            <person name="Goesmann A."/>
            <person name="Smits T.H."/>
            <person name="Bagheri H.C."/>
        </authorList>
    </citation>
    <scope>NUCLEOTIDE SEQUENCE [LARGE SCALE GENOMIC DNA]</scope>
    <source>
        <strain evidence="6">BUZ 3T</strain>
        <plasmid evidence="5 6">pFLIM01</plasmid>
    </source>
</reference>
<organism evidence="5 6">
    <name type="scientific">Fibrisoma limi BUZ 3</name>
    <dbReference type="NCBI Taxonomy" id="1185876"/>
    <lineage>
        <taxon>Bacteria</taxon>
        <taxon>Pseudomonadati</taxon>
        <taxon>Bacteroidota</taxon>
        <taxon>Cytophagia</taxon>
        <taxon>Cytophagales</taxon>
        <taxon>Spirosomataceae</taxon>
        <taxon>Fibrisoma</taxon>
    </lineage>
</organism>
<gene>
    <name evidence="5" type="ORF">BN8_p06823</name>
</gene>
<accession>I2GU26</accession>
<proteinExistence type="inferred from homology"/>
<feature type="domain" description="AAA+ ATPase" evidence="4">
    <location>
        <begin position="65"/>
        <end position="212"/>
    </location>
</feature>
<sequence length="296" mass="33146">MVELIQTQHPSTAAQKAFDGLVAIEEQKQALLTNLELLFDQDRLTRWQRQFHPSGLTVLEHVQMSSPLIILSGEVGCGKTALANAIGTPLVQRLGGKRVITLETPSNIRGNGMVGELSSRVSAAFKTAKAKVPKDAIGLLIIDEADDLATSRAQNQAHHEDRAGLNVLIKEIDQLVREKHKLVVLLITNRINVLDPAVRRRTSLHLNFERPTGERLKQVFEYLFANIEHDSEQLTNLIRRTQQRKVPFSFSDLLQRALRQAILEAIQNEQPLSVPIYSTVLETMEPSPMLEEATIH</sequence>
<protein>
    <submittedName>
        <fullName evidence="5">ATPase central domain-containing protein</fullName>
    </submittedName>
</protein>
<dbReference type="Pfam" id="PF00004">
    <property type="entry name" value="AAA"/>
    <property type="match status" value="1"/>
</dbReference>
<dbReference type="InterPro" id="IPR050221">
    <property type="entry name" value="26S_Proteasome_ATPase"/>
</dbReference>
<dbReference type="GO" id="GO:0005524">
    <property type="term" value="F:ATP binding"/>
    <property type="evidence" value="ECO:0007669"/>
    <property type="project" value="UniProtKB-KW"/>
</dbReference>
<keyword evidence="3" id="KW-0067">ATP-binding</keyword>
<keyword evidence="2" id="KW-0547">Nucleotide-binding</keyword>
<dbReference type="InterPro" id="IPR003959">
    <property type="entry name" value="ATPase_AAA_core"/>
</dbReference>
<dbReference type="OrthoDB" id="7438987at2"/>
<dbReference type="SMART" id="SM00382">
    <property type="entry name" value="AAA"/>
    <property type="match status" value="1"/>
</dbReference>
<geneLocation type="plasmid" evidence="5 6">
    <name>pFLIM01</name>
</geneLocation>
<comment type="similarity">
    <text evidence="1">Belongs to the AAA ATPase family.</text>
</comment>
<name>I2GU26_9BACT</name>
<dbReference type="Proteomes" id="UP000009309">
    <property type="component" value="Plasmid pFLIM01"/>
</dbReference>
<dbReference type="PANTHER" id="PTHR23073">
    <property type="entry name" value="26S PROTEASOME REGULATORY SUBUNIT"/>
    <property type="match status" value="1"/>
</dbReference>
<evidence type="ECO:0000313" key="6">
    <source>
        <dbReference type="Proteomes" id="UP000009309"/>
    </source>
</evidence>
<dbReference type="InterPro" id="IPR027417">
    <property type="entry name" value="P-loop_NTPase"/>
</dbReference>
<dbReference type="Gene3D" id="3.40.50.300">
    <property type="entry name" value="P-loop containing nucleotide triphosphate hydrolases"/>
    <property type="match status" value="1"/>
</dbReference>
<dbReference type="SUPFAM" id="SSF52540">
    <property type="entry name" value="P-loop containing nucleoside triphosphate hydrolases"/>
    <property type="match status" value="1"/>
</dbReference>
<keyword evidence="5" id="KW-0614">Plasmid</keyword>
<evidence type="ECO:0000313" key="5">
    <source>
        <dbReference type="EMBL" id="CCH57627.1"/>
    </source>
</evidence>
<keyword evidence="6" id="KW-1185">Reference proteome</keyword>
<evidence type="ECO:0000256" key="1">
    <source>
        <dbReference type="ARBA" id="ARBA00006914"/>
    </source>
</evidence>
<dbReference type="AlphaFoldDB" id="I2GU26"/>
<evidence type="ECO:0000256" key="2">
    <source>
        <dbReference type="ARBA" id="ARBA00022741"/>
    </source>
</evidence>
<evidence type="ECO:0000259" key="4">
    <source>
        <dbReference type="SMART" id="SM00382"/>
    </source>
</evidence>
<evidence type="ECO:0000256" key="3">
    <source>
        <dbReference type="ARBA" id="ARBA00022840"/>
    </source>
</evidence>
<dbReference type="EMBL" id="HE805916">
    <property type="protein sequence ID" value="CCH57627.1"/>
    <property type="molecule type" value="Genomic_DNA"/>
</dbReference>
<dbReference type="GO" id="GO:0016887">
    <property type="term" value="F:ATP hydrolysis activity"/>
    <property type="evidence" value="ECO:0007669"/>
    <property type="project" value="InterPro"/>
</dbReference>
<dbReference type="RefSeq" id="WP_015056962.1">
    <property type="nucleotide sequence ID" value="NC_019017.1"/>
</dbReference>